<dbReference type="SUPFAM" id="SSF56112">
    <property type="entry name" value="Protein kinase-like (PK-like)"/>
    <property type="match status" value="1"/>
</dbReference>
<dbReference type="RefSeq" id="WP_170087706.1">
    <property type="nucleotide sequence ID" value="NZ_JABAFG010000013.1"/>
</dbReference>
<organism evidence="1 2">
    <name type="scientific">Megasphaera hexanoica</name>
    <dbReference type="NCBI Taxonomy" id="1675036"/>
    <lineage>
        <taxon>Bacteria</taxon>
        <taxon>Bacillati</taxon>
        <taxon>Bacillota</taxon>
        <taxon>Negativicutes</taxon>
        <taxon>Veillonellales</taxon>
        <taxon>Veillonellaceae</taxon>
        <taxon>Megasphaera</taxon>
    </lineage>
</organism>
<dbReference type="AlphaFoldDB" id="A0A848C038"/>
<reference evidence="1 2" key="1">
    <citation type="submission" date="2020-04" db="EMBL/GenBank/DDBJ databases">
        <authorList>
            <person name="Hitch T.C.A."/>
            <person name="Wylensek D."/>
            <person name="Clavel T."/>
        </authorList>
    </citation>
    <scope>NUCLEOTIDE SEQUENCE [LARGE SCALE GENOMIC DNA]</scope>
    <source>
        <strain evidence="1 2">Oil-RF-744-FAT-WT-6-1</strain>
    </source>
</reference>
<gene>
    <name evidence="1" type="ORF">HF872_08455</name>
</gene>
<name>A0A848C038_9FIRM</name>
<comment type="caution">
    <text evidence="1">The sequence shown here is derived from an EMBL/GenBank/DDBJ whole genome shotgun (WGS) entry which is preliminary data.</text>
</comment>
<protein>
    <submittedName>
        <fullName evidence="1">Uncharacterized protein</fullName>
    </submittedName>
</protein>
<proteinExistence type="predicted"/>
<evidence type="ECO:0000313" key="1">
    <source>
        <dbReference type="EMBL" id="NME28649.1"/>
    </source>
</evidence>
<dbReference type="InterPro" id="IPR011009">
    <property type="entry name" value="Kinase-like_dom_sf"/>
</dbReference>
<accession>A0A848C038</accession>
<evidence type="ECO:0000313" key="2">
    <source>
        <dbReference type="Proteomes" id="UP000591071"/>
    </source>
</evidence>
<dbReference type="Proteomes" id="UP000591071">
    <property type="component" value="Unassembled WGS sequence"/>
</dbReference>
<dbReference type="EMBL" id="JABAFG010000013">
    <property type="protein sequence ID" value="NME28649.1"/>
    <property type="molecule type" value="Genomic_DNA"/>
</dbReference>
<sequence>MYDREMEKAARMAMDKQPKKRVLSFTYQDASYFIKRSLSNGRNRFAKQNAHTAYLTEVYKIGLVNSRIPLAPAIVLLGPDYFVMKASGRPLQRIVKEYPQDAAEAYHKAGVALAQLHSYGLHHGRPALRDIAWNPATRSITFLDWENEMKFFHIDGRVLDLFLFIHSYFREEWPENNLLDQAIEGYRSVPGWEARLSELQHFITGHGIVFGICRHLMRTGWIDVVSVSKAEAYIRGLS</sequence>